<dbReference type="InterPro" id="IPR000383">
    <property type="entry name" value="Xaa-Pro-like_dom"/>
</dbReference>
<evidence type="ECO:0000256" key="1">
    <source>
        <dbReference type="SAM" id="Phobius"/>
    </source>
</evidence>
<dbReference type="InterPro" id="IPR050261">
    <property type="entry name" value="FrsA_esterase"/>
</dbReference>
<keyword evidence="1" id="KW-0472">Membrane</keyword>
<feature type="transmembrane region" description="Helical" evidence="1">
    <location>
        <begin position="320"/>
        <end position="342"/>
    </location>
</feature>
<accession>A0A0A5GDV8</accession>
<feature type="transmembrane region" description="Helical" evidence="1">
    <location>
        <begin position="533"/>
        <end position="555"/>
    </location>
</feature>
<dbReference type="Gene3D" id="3.40.50.1820">
    <property type="entry name" value="alpha/beta hydrolase"/>
    <property type="match status" value="1"/>
</dbReference>
<evidence type="ECO:0000259" key="3">
    <source>
        <dbReference type="Pfam" id="PF02129"/>
    </source>
</evidence>
<dbReference type="Pfam" id="PF02129">
    <property type="entry name" value="Peptidase_S15"/>
    <property type="match status" value="1"/>
</dbReference>
<dbReference type="EMBL" id="AVPE01000024">
    <property type="protein sequence ID" value="KGX89310.1"/>
    <property type="molecule type" value="Genomic_DNA"/>
</dbReference>
<keyword evidence="2" id="KW-0732">Signal</keyword>
<dbReference type="RefSeq" id="WP_026801785.1">
    <property type="nucleotide sequence ID" value="NZ_AULI01000024.1"/>
</dbReference>
<feature type="transmembrane region" description="Helical" evidence="1">
    <location>
        <begin position="597"/>
        <end position="616"/>
    </location>
</feature>
<organism evidence="4 5">
    <name type="scientific">Pontibacillus halophilus JSM 076056 = DSM 19796</name>
    <dbReference type="NCBI Taxonomy" id="1385510"/>
    <lineage>
        <taxon>Bacteria</taxon>
        <taxon>Bacillati</taxon>
        <taxon>Bacillota</taxon>
        <taxon>Bacilli</taxon>
        <taxon>Bacillales</taxon>
        <taxon>Bacillaceae</taxon>
        <taxon>Pontibacillus</taxon>
    </lineage>
</organism>
<dbReference type="OrthoDB" id="9780269at2"/>
<dbReference type="STRING" id="1385510.GCA_000425205_03614"/>
<keyword evidence="1" id="KW-1133">Transmembrane helix</keyword>
<dbReference type="AlphaFoldDB" id="A0A0A5GDV8"/>
<feature type="transmembrane region" description="Helical" evidence="1">
    <location>
        <begin position="368"/>
        <end position="388"/>
    </location>
</feature>
<proteinExistence type="predicted"/>
<feature type="transmembrane region" description="Helical" evidence="1">
    <location>
        <begin position="408"/>
        <end position="430"/>
    </location>
</feature>
<feature type="transmembrane region" description="Helical" evidence="1">
    <location>
        <begin position="450"/>
        <end position="475"/>
    </location>
</feature>
<protein>
    <submittedName>
        <fullName evidence="4">Membrane protein</fullName>
    </submittedName>
</protein>
<keyword evidence="5" id="KW-1185">Reference proteome</keyword>
<dbReference type="Proteomes" id="UP000030528">
    <property type="component" value="Unassembled WGS sequence"/>
</dbReference>
<name>A0A0A5GDV8_9BACI</name>
<dbReference type="SUPFAM" id="SSF53474">
    <property type="entry name" value="alpha/beta-Hydrolases"/>
    <property type="match status" value="1"/>
</dbReference>
<dbReference type="eggNOG" id="COG1073">
    <property type="taxonomic scope" value="Bacteria"/>
</dbReference>
<sequence length="619" mass="69534">MKSSTKYLIAALLLCFVSMIGAYSIQTSAGDVEVKDLRWETPSGHLMSALLFKPDGATEDAPAPGIVTSHGWYNNREMQDLNNVELARRGYVVISIDMYGHGNSDAVTPEEWPNRGTGMYDAVELMADFPYIDQDRIGVTGHSNGARAANWSIIEDNKKPEEDQLISSVLLVANDAMYTNDPGEPLYWSQRTDEQQYTNVYGSRDVGIIAAQYDEFFFRSLAEDGTVTPPREYINTDYAQSFLNFGVDPASEGEVRDSYTVYTQEINGDEAMRVIYNPAQIHPWNHFSADVVDSLLTYFDESIGSPDSLNSSNQVWQWKVFFNFLGYIGFFMFVVSFTKVMVNTKSFSSLKASERAIASSPPKGIGRWWFWGGLIVSAIVSGFSYLALFNWTATTRPDFFPQAPVYYIGVWSAVMGVVTLAILFLSYKLFNKKDGLNLRDAGVFIPLRSLWKTVLLSIIVTTAAFGLVFIADYFFTTDFRIWVLTIKVFTADKLLIALIYLPFFLLFYVANSIAINAFNYVVNGKREWLNTALMALFNGLSAIVIVAIQYTHFFIEGDVFFTNVSPIVGIWLFPIIVIIPLAAIITRKIYHETKNPYLGGIIYAIIVTVMMVSNTLTQL</sequence>
<feature type="transmembrane region" description="Helical" evidence="1">
    <location>
        <begin position="567"/>
        <end position="585"/>
    </location>
</feature>
<evidence type="ECO:0000313" key="4">
    <source>
        <dbReference type="EMBL" id="KGX89310.1"/>
    </source>
</evidence>
<feature type="domain" description="Xaa-Pro dipeptidyl-peptidase-like" evidence="3">
    <location>
        <begin position="44"/>
        <end position="147"/>
    </location>
</feature>
<dbReference type="GO" id="GO:0016787">
    <property type="term" value="F:hydrolase activity"/>
    <property type="evidence" value="ECO:0007669"/>
    <property type="project" value="InterPro"/>
</dbReference>
<dbReference type="PANTHER" id="PTHR22946:SF0">
    <property type="entry name" value="DIENELACTONE HYDROLASE DOMAIN-CONTAINING PROTEIN"/>
    <property type="match status" value="1"/>
</dbReference>
<gene>
    <name evidence="4" type="ORF">N781_09450</name>
</gene>
<feature type="chain" id="PRO_5002010720" evidence="2">
    <location>
        <begin position="23"/>
        <end position="619"/>
    </location>
</feature>
<feature type="transmembrane region" description="Helical" evidence="1">
    <location>
        <begin position="495"/>
        <end position="521"/>
    </location>
</feature>
<evidence type="ECO:0000256" key="2">
    <source>
        <dbReference type="SAM" id="SignalP"/>
    </source>
</evidence>
<keyword evidence="1" id="KW-0812">Transmembrane</keyword>
<feature type="signal peptide" evidence="2">
    <location>
        <begin position="1"/>
        <end position="22"/>
    </location>
</feature>
<comment type="caution">
    <text evidence="4">The sequence shown here is derived from an EMBL/GenBank/DDBJ whole genome shotgun (WGS) entry which is preliminary data.</text>
</comment>
<reference evidence="4 5" key="1">
    <citation type="submission" date="2013-08" db="EMBL/GenBank/DDBJ databases">
        <authorList>
            <person name="Huang J."/>
            <person name="Wang G."/>
        </authorList>
    </citation>
    <scope>NUCLEOTIDE SEQUENCE [LARGE SCALE GENOMIC DNA]</scope>
    <source>
        <strain evidence="4 5">JSM 076056</strain>
    </source>
</reference>
<dbReference type="PANTHER" id="PTHR22946">
    <property type="entry name" value="DIENELACTONE HYDROLASE DOMAIN-CONTAINING PROTEIN-RELATED"/>
    <property type="match status" value="1"/>
</dbReference>
<dbReference type="InterPro" id="IPR029058">
    <property type="entry name" value="AB_hydrolase_fold"/>
</dbReference>
<evidence type="ECO:0000313" key="5">
    <source>
        <dbReference type="Proteomes" id="UP000030528"/>
    </source>
</evidence>